<dbReference type="InterPro" id="IPR007844">
    <property type="entry name" value="AsmA"/>
</dbReference>
<protein>
    <submittedName>
        <fullName evidence="4">AsmA family protein</fullName>
    </submittedName>
</protein>
<feature type="transmembrane region" description="Helical" evidence="2">
    <location>
        <begin position="24"/>
        <end position="46"/>
    </location>
</feature>
<feature type="compositionally biased region" description="Basic and acidic residues" evidence="1">
    <location>
        <begin position="664"/>
        <end position="680"/>
    </location>
</feature>
<keyword evidence="2" id="KW-0472">Membrane</keyword>
<keyword evidence="5" id="KW-1185">Reference proteome</keyword>
<feature type="region of interest" description="Disordered" evidence="1">
    <location>
        <begin position="663"/>
        <end position="690"/>
    </location>
</feature>
<dbReference type="RefSeq" id="WP_258829763.1">
    <property type="nucleotide sequence ID" value="NZ_JANUHA010000018.1"/>
</dbReference>
<evidence type="ECO:0000256" key="1">
    <source>
        <dbReference type="SAM" id="MobiDB-lite"/>
    </source>
</evidence>
<dbReference type="Proteomes" id="UP001206572">
    <property type="component" value="Unassembled WGS sequence"/>
</dbReference>
<dbReference type="Pfam" id="PF05170">
    <property type="entry name" value="AsmA"/>
    <property type="match status" value="2"/>
</dbReference>
<dbReference type="EMBL" id="JANUHA010000018">
    <property type="protein sequence ID" value="MCS0598756.1"/>
    <property type="molecule type" value="Genomic_DNA"/>
</dbReference>
<dbReference type="InterPro" id="IPR052894">
    <property type="entry name" value="AsmA-related"/>
</dbReference>
<sequence length="690" mass="74977">MADTHTPAAQGRHPARRNRKSKKVLLSILGIVIAIPVIVIVFILTFDWNRARPWINAKVSDAIDRPFAIRGNLEVEWQRPAETMAPAERTWRDHIPWPHLIANDTHVGNPAGMPVQDAGSARQFSFSLNPFALLSRTIHIPLLRFDGPRVDLLRLDATHNNWTFKRNEEKSRWTLDLERVVLTDGVIHIKDAVTKADVTARVRTLDRDPRYGVAWTLDGTYNGAKVEGGGKAGAVLSLKQQSTPYPVQADMRSGKTRIAVEGTVTRPSKLAAIDLQLTLAGPSMDQLYYFTGVVLPTTSPFSTSGRLTGTLGEDKSRWVYDGFKGKVGSSDIAGRLEYVTGEPRPKLSGNVRSQQLVFADLAPLIGADSNAAKKERNADVVQPAGKVLPVEEFKTERWNKLDADVRFSADRIIRDTAFPVSKLSTHLTMENAVLNLQPLEFAMAGGTVRSNIRLDGRGREGPKAIKAQAKVAARGIEIKKLFPKIEELQATVGSINGDANLTAQGNSVASLLAGSNGELKTLINQGQVSKYLLELMGLNVGNIIVTKLFGDKQVKLNCMATDFEVTNGIARTRYFVVDTEEALIEVAGAINLAGEQMDLRIDPKTKALRLFTLRSPLYVRGSFSKPDVSVDKGVLAMKAGGALALAAAAPVAALIPLVNTGPGKDSDCGRLLAESREKPKAPPPGKAKRG</sequence>
<evidence type="ECO:0000259" key="3">
    <source>
        <dbReference type="Pfam" id="PF05170"/>
    </source>
</evidence>
<dbReference type="PANTHER" id="PTHR30441:SF9">
    <property type="entry name" value="ASMA FAMILY PROTEIN YHJG"/>
    <property type="match status" value="1"/>
</dbReference>
<feature type="domain" description="AsmA" evidence="3">
    <location>
        <begin position="22"/>
        <end position="196"/>
    </location>
</feature>
<reference evidence="4 5" key="1">
    <citation type="submission" date="2022-08" db="EMBL/GenBank/DDBJ databases">
        <title>Reclassification of Massilia species as members of the genera Telluria, Duganella, Pseudoduganella, Mokoshia gen. nov. and Zemynaea gen. nov. using orthogonal and non-orthogonal genome-based approaches.</title>
        <authorList>
            <person name="Bowman J.P."/>
        </authorList>
    </citation>
    <scope>NUCLEOTIDE SEQUENCE [LARGE SCALE GENOMIC DNA]</scope>
    <source>
        <strain evidence="4 5">JCM 31661</strain>
    </source>
</reference>
<name>A0ABT2ARK2_9BURK</name>
<keyword evidence="2" id="KW-1133">Transmembrane helix</keyword>
<evidence type="ECO:0000313" key="5">
    <source>
        <dbReference type="Proteomes" id="UP001206572"/>
    </source>
</evidence>
<evidence type="ECO:0000256" key="2">
    <source>
        <dbReference type="SAM" id="Phobius"/>
    </source>
</evidence>
<dbReference type="PANTHER" id="PTHR30441">
    <property type="entry name" value="DUF748 DOMAIN-CONTAINING PROTEIN"/>
    <property type="match status" value="1"/>
</dbReference>
<accession>A0ABT2ARK2</accession>
<keyword evidence="2" id="KW-0812">Transmembrane</keyword>
<gene>
    <name evidence="4" type="ORF">NX780_20645</name>
</gene>
<evidence type="ECO:0000313" key="4">
    <source>
        <dbReference type="EMBL" id="MCS0598756.1"/>
    </source>
</evidence>
<feature type="domain" description="AsmA" evidence="3">
    <location>
        <begin position="210"/>
        <end position="573"/>
    </location>
</feature>
<feature type="compositionally biased region" description="Pro residues" evidence="1">
    <location>
        <begin position="681"/>
        <end position="690"/>
    </location>
</feature>
<comment type="caution">
    <text evidence="4">The sequence shown here is derived from an EMBL/GenBank/DDBJ whole genome shotgun (WGS) entry which is preliminary data.</text>
</comment>
<organism evidence="4 5">
    <name type="scientific">Massilia agri</name>
    <dbReference type="NCBI Taxonomy" id="1886785"/>
    <lineage>
        <taxon>Bacteria</taxon>
        <taxon>Pseudomonadati</taxon>
        <taxon>Pseudomonadota</taxon>
        <taxon>Betaproteobacteria</taxon>
        <taxon>Burkholderiales</taxon>
        <taxon>Oxalobacteraceae</taxon>
        <taxon>Telluria group</taxon>
        <taxon>Massilia</taxon>
    </lineage>
</organism>
<proteinExistence type="predicted"/>